<dbReference type="AlphaFoldDB" id="A0A7C1GYT6"/>
<comment type="caution">
    <text evidence="3">The sequence shown here is derived from an EMBL/GenBank/DDBJ whole genome shotgun (WGS) entry which is preliminary data.</text>
</comment>
<dbReference type="PROSITE" id="PS51462">
    <property type="entry name" value="NUDIX"/>
    <property type="match status" value="1"/>
</dbReference>
<keyword evidence="1" id="KW-0378">Hydrolase</keyword>
<dbReference type="InterPro" id="IPR015797">
    <property type="entry name" value="NUDIX_hydrolase-like_dom_sf"/>
</dbReference>
<dbReference type="Proteomes" id="UP000886198">
    <property type="component" value="Unassembled WGS sequence"/>
</dbReference>
<dbReference type="GO" id="GO:0016787">
    <property type="term" value="F:hydrolase activity"/>
    <property type="evidence" value="ECO:0007669"/>
    <property type="project" value="UniProtKB-KW"/>
</dbReference>
<accession>A0A7C1GYT6</accession>
<dbReference type="InterPro" id="IPR000086">
    <property type="entry name" value="NUDIX_hydrolase_dom"/>
</dbReference>
<sequence length="142" mass="16689">MKVEFYERCQIEDKKLMYAVIVSNYRGRWLFVRHKARATWEIPGGRREYDEPIIQTAHRELFEETGALKYILTEVCDYSVTGDSPDYGRVYSAEITELGRLPAFEIAARMLSMNLPDQMTYPDIQSQIFEKVLAIRERGHLF</sequence>
<evidence type="ECO:0000259" key="2">
    <source>
        <dbReference type="PROSITE" id="PS51462"/>
    </source>
</evidence>
<evidence type="ECO:0000313" key="3">
    <source>
        <dbReference type="EMBL" id="HDP76904.1"/>
    </source>
</evidence>
<dbReference type="EMBL" id="DSBT01000054">
    <property type="protein sequence ID" value="HDP76904.1"/>
    <property type="molecule type" value="Genomic_DNA"/>
</dbReference>
<proteinExistence type="predicted"/>
<name>A0A7C1GYT6_9BACT</name>
<feature type="domain" description="Nudix hydrolase" evidence="2">
    <location>
        <begin position="13"/>
        <end position="137"/>
    </location>
</feature>
<dbReference type="InterPro" id="IPR020084">
    <property type="entry name" value="NUDIX_hydrolase_CS"/>
</dbReference>
<protein>
    <submittedName>
        <fullName evidence="3">NUDIX domain-containing protein</fullName>
    </submittedName>
</protein>
<evidence type="ECO:0000256" key="1">
    <source>
        <dbReference type="ARBA" id="ARBA00022801"/>
    </source>
</evidence>
<dbReference type="SUPFAM" id="SSF55811">
    <property type="entry name" value="Nudix"/>
    <property type="match status" value="1"/>
</dbReference>
<organism evidence="3">
    <name type="scientific">Mesotoga infera</name>
    <dbReference type="NCBI Taxonomy" id="1236046"/>
    <lineage>
        <taxon>Bacteria</taxon>
        <taxon>Thermotogati</taxon>
        <taxon>Thermotogota</taxon>
        <taxon>Thermotogae</taxon>
        <taxon>Kosmotogales</taxon>
        <taxon>Kosmotogaceae</taxon>
        <taxon>Mesotoga</taxon>
    </lineage>
</organism>
<gene>
    <name evidence="3" type="ORF">ENN47_01715</name>
</gene>
<dbReference type="InterPro" id="IPR014078">
    <property type="entry name" value="Nudix_YtkD"/>
</dbReference>
<dbReference type="Pfam" id="PF00293">
    <property type="entry name" value="NUDIX"/>
    <property type="match status" value="1"/>
</dbReference>
<reference evidence="3" key="1">
    <citation type="journal article" date="2020" name="mSystems">
        <title>Genome- and Community-Level Interaction Insights into Carbon Utilization and Element Cycling Functions of Hydrothermarchaeota in Hydrothermal Sediment.</title>
        <authorList>
            <person name="Zhou Z."/>
            <person name="Liu Y."/>
            <person name="Xu W."/>
            <person name="Pan J."/>
            <person name="Luo Z.H."/>
            <person name="Li M."/>
        </authorList>
    </citation>
    <scope>NUCLEOTIDE SEQUENCE [LARGE SCALE GENOMIC DNA]</scope>
    <source>
        <strain evidence="3">SpSt-1179</strain>
    </source>
</reference>
<dbReference type="CDD" id="cd04665">
    <property type="entry name" value="NUDIX_RppH"/>
    <property type="match status" value="1"/>
</dbReference>
<dbReference type="PROSITE" id="PS00893">
    <property type="entry name" value="NUDIX_BOX"/>
    <property type="match status" value="1"/>
</dbReference>
<dbReference type="Gene3D" id="3.90.79.10">
    <property type="entry name" value="Nucleoside Triphosphate Pyrophosphohydrolase"/>
    <property type="match status" value="1"/>
</dbReference>